<comment type="caution">
    <text evidence="1">The sequence shown here is derived from an EMBL/GenBank/DDBJ whole genome shotgun (WGS) entry which is preliminary data.</text>
</comment>
<evidence type="ECO:0000313" key="1">
    <source>
        <dbReference type="EMBL" id="RHX91892.1"/>
    </source>
</evidence>
<organism evidence="1 2">
    <name type="scientific">Leptospira stimsonii</name>
    <dbReference type="NCBI Taxonomy" id="2202203"/>
    <lineage>
        <taxon>Bacteria</taxon>
        <taxon>Pseudomonadati</taxon>
        <taxon>Spirochaetota</taxon>
        <taxon>Spirochaetia</taxon>
        <taxon>Leptospirales</taxon>
        <taxon>Leptospiraceae</taxon>
        <taxon>Leptospira</taxon>
    </lineage>
</organism>
<sequence>MSFISNLCYHCLLSFALAIHRFSIRFSVNRVSILKFNAKIKAGNRNEFHFVRAKFSNLKVYRVC</sequence>
<evidence type="ECO:0000313" key="2">
    <source>
        <dbReference type="Proteomes" id="UP000265798"/>
    </source>
</evidence>
<protein>
    <submittedName>
        <fullName evidence="1">Uncharacterized protein</fullName>
    </submittedName>
</protein>
<dbReference type="Proteomes" id="UP000265798">
    <property type="component" value="Unassembled WGS sequence"/>
</dbReference>
<dbReference type="AlphaFoldDB" id="A0A396Z8K1"/>
<gene>
    <name evidence="1" type="ORF">DLM75_01215</name>
</gene>
<dbReference type="EMBL" id="QHCT01000001">
    <property type="protein sequence ID" value="RHX91892.1"/>
    <property type="molecule type" value="Genomic_DNA"/>
</dbReference>
<name>A0A396Z8K1_9LEPT</name>
<accession>A0A396Z8K1</accession>
<proteinExistence type="predicted"/>
<reference evidence="2" key="1">
    <citation type="submission" date="2018-05" db="EMBL/GenBank/DDBJ databases">
        <title>Leptospira yasudae sp. nov. and Leptospira stimsonii sp. nov., two pathogenic species of the genus Leptospira isolated from environmental sources.</title>
        <authorList>
            <person name="Casanovas-Massana A."/>
            <person name="Hamond C."/>
            <person name="Santos L.A."/>
            <person name="Hacker K.P."/>
            <person name="Balassiano I."/>
            <person name="Medeiros M.A."/>
            <person name="Reis M.G."/>
            <person name="Ko A.I."/>
            <person name="Wunder E.A."/>
        </authorList>
    </citation>
    <scope>NUCLEOTIDE SEQUENCE [LARGE SCALE GENOMIC DNA]</scope>
    <source>
        <strain evidence="2">Yale</strain>
    </source>
</reference>